<evidence type="ECO:0000313" key="2">
    <source>
        <dbReference type="EMBL" id="PNG09146.1"/>
    </source>
</evidence>
<dbReference type="RefSeq" id="WP_102894816.1">
    <property type="nucleotide sequence ID" value="NZ_JAMOHU010000003.1"/>
</dbReference>
<feature type="chain" id="PRO_5014744216" evidence="1">
    <location>
        <begin position="36"/>
        <end position="171"/>
    </location>
</feature>
<dbReference type="EMBL" id="POUT01000007">
    <property type="protein sequence ID" value="PNG09146.1"/>
    <property type="molecule type" value="Genomic_DNA"/>
</dbReference>
<feature type="signal peptide" evidence="1">
    <location>
        <begin position="1"/>
        <end position="35"/>
    </location>
</feature>
<gene>
    <name evidence="2" type="ORF">CXK94_14115</name>
</gene>
<comment type="caution">
    <text evidence="2">The sequence shown here is derived from an EMBL/GenBank/DDBJ whole genome shotgun (WGS) entry which is preliminary data.</text>
</comment>
<reference evidence="2 3" key="1">
    <citation type="submission" date="2018-01" db="EMBL/GenBank/DDBJ databases">
        <title>Denitrification phenotypes of diverse strains of Pseudomonas stutzeri.</title>
        <authorList>
            <person name="Milligan D.A."/>
            <person name="Bergaust L."/>
            <person name="Bakken L.R."/>
            <person name="Frostegard A."/>
        </authorList>
    </citation>
    <scope>NUCLEOTIDE SEQUENCE [LARGE SCALE GENOMIC DNA]</scope>
    <source>
        <strain evidence="2 3">24a75</strain>
    </source>
</reference>
<keyword evidence="1" id="KW-0732">Signal</keyword>
<dbReference type="AlphaFoldDB" id="A0A2N8T352"/>
<organism evidence="2 3">
    <name type="scientific">Stutzerimonas stutzeri</name>
    <name type="common">Pseudomonas stutzeri</name>
    <dbReference type="NCBI Taxonomy" id="316"/>
    <lineage>
        <taxon>Bacteria</taxon>
        <taxon>Pseudomonadati</taxon>
        <taxon>Pseudomonadota</taxon>
        <taxon>Gammaproteobacteria</taxon>
        <taxon>Pseudomonadales</taxon>
        <taxon>Pseudomonadaceae</taxon>
        <taxon>Stutzerimonas</taxon>
    </lineage>
</organism>
<name>A0A2N8T352_STUST</name>
<protein>
    <submittedName>
        <fullName evidence="2">DnrO protein</fullName>
    </submittedName>
</protein>
<proteinExistence type="predicted"/>
<dbReference type="Proteomes" id="UP000236023">
    <property type="component" value="Unassembled WGS sequence"/>
</dbReference>
<accession>A0A2N8T352</accession>
<evidence type="ECO:0000313" key="3">
    <source>
        <dbReference type="Proteomes" id="UP000236023"/>
    </source>
</evidence>
<sequence>MKQYLQPMAWGLAMATMVATASTFALSMVAGTAQAAVAHDHGQAHAPLAGVASGERWATDAALREGMTRIHEALERNLPHDPQQPLGDDQATALRHDIEAAAGYLVANCQLPAAADAALHGLLAELLQGAATLPEAGRREQALARIASALEHYPQLFDEPLWRDGFGARLH</sequence>
<evidence type="ECO:0000256" key="1">
    <source>
        <dbReference type="SAM" id="SignalP"/>
    </source>
</evidence>